<evidence type="ECO:0000313" key="2">
    <source>
        <dbReference type="Proteomes" id="UP001500037"/>
    </source>
</evidence>
<reference evidence="2" key="1">
    <citation type="journal article" date="2019" name="Int. J. Syst. Evol. Microbiol.">
        <title>The Global Catalogue of Microorganisms (GCM) 10K type strain sequencing project: providing services to taxonomists for standard genome sequencing and annotation.</title>
        <authorList>
            <consortium name="The Broad Institute Genomics Platform"/>
            <consortium name="The Broad Institute Genome Sequencing Center for Infectious Disease"/>
            <person name="Wu L."/>
            <person name="Ma J."/>
        </authorList>
    </citation>
    <scope>NUCLEOTIDE SEQUENCE [LARGE SCALE GENOMIC DNA]</scope>
    <source>
        <strain evidence="2">JCM 13004</strain>
    </source>
</reference>
<dbReference type="InterPro" id="IPR045778">
    <property type="entry name" value="DUF6204"/>
</dbReference>
<evidence type="ECO:0000313" key="1">
    <source>
        <dbReference type="EMBL" id="GAA1263217.1"/>
    </source>
</evidence>
<dbReference type="Proteomes" id="UP001500037">
    <property type="component" value="Unassembled WGS sequence"/>
</dbReference>
<proteinExistence type="predicted"/>
<protein>
    <submittedName>
        <fullName evidence="1">DUF6204 family protein</fullName>
    </submittedName>
</protein>
<dbReference type="Pfam" id="PF19707">
    <property type="entry name" value="DUF6204"/>
    <property type="match status" value="1"/>
</dbReference>
<gene>
    <name evidence="1" type="ORF">GCM10009665_61010</name>
</gene>
<comment type="caution">
    <text evidence="1">The sequence shown here is derived from an EMBL/GenBank/DDBJ whole genome shotgun (WGS) entry which is preliminary data.</text>
</comment>
<sequence length="117" mass="12767">MTDRIFRVTVRGAFDGLTEEQRATLLAEAGQHDVLHAAFTAEGHLSYDLAARPFFTFRFLESGQAEEDIVAATARAQAAAEAWLAEHGYGHKNLRAQAEDLSQAALAKRQRRALAAG</sequence>
<keyword evidence="2" id="KW-1185">Reference proteome</keyword>
<name>A0ABP4HJ79_9ACTN</name>
<dbReference type="RefSeq" id="WP_344445312.1">
    <property type="nucleotide sequence ID" value="NZ_BAAALF010000157.1"/>
</dbReference>
<accession>A0ABP4HJ79</accession>
<organism evidence="1 2">
    <name type="scientific">Kitasatospora nipponensis</name>
    <dbReference type="NCBI Taxonomy" id="258049"/>
    <lineage>
        <taxon>Bacteria</taxon>
        <taxon>Bacillati</taxon>
        <taxon>Actinomycetota</taxon>
        <taxon>Actinomycetes</taxon>
        <taxon>Kitasatosporales</taxon>
        <taxon>Streptomycetaceae</taxon>
        <taxon>Kitasatospora</taxon>
    </lineage>
</organism>
<dbReference type="EMBL" id="BAAALF010000157">
    <property type="protein sequence ID" value="GAA1263217.1"/>
    <property type="molecule type" value="Genomic_DNA"/>
</dbReference>